<keyword evidence="5 11" id="KW-0812">Transmembrane</keyword>
<evidence type="ECO:0000256" key="9">
    <source>
        <dbReference type="PIRSR" id="PIRSR005091-2"/>
    </source>
</evidence>
<feature type="active site" evidence="8">
    <location>
        <position position="265"/>
    </location>
</feature>
<dbReference type="SUPFAM" id="SSF53649">
    <property type="entry name" value="Alkaline phosphatase-like"/>
    <property type="match status" value="1"/>
</dbReference>
<dbReference type="CDD" id="cd16015">
    <property type="entry name" value="LTA_synthase"/>
    <property type="match status" value="1"/>
</dbReference>
<feature type="transmembrane region" description="Helical" evidence="11">
    <location>
        <begin position="24"/>
        <end position="42"/>
    </location>
</feature>
<dbReference type="GO" id="GO:0046872">
    <property type="term" value="F:metal ion binding"/>
    <property type="evidence" value="ECO:0007669"/>
    <property type="project" value="UniProtKB-KW"/>
</dbReference>
<dbReference type="Proteomes" id="UP000198828">
    <property type="component" value="Unassembled WGS sequence"/>
</dbReference>
<feature type="domain" description="Sulfatase N-terminal" evidence="12">
    <location>
        <begin position="213"/>
        <end position="507"/>
    </location>
</feature>
<feature type="binding site" evidence="10">
    <location>
        <position position="265"/>
    </location>
    <ligand>
        <name>Mn(2+)</name>
        <dbReference type="ChEBI" id="CHEBI:29035"/>
    </ligand>
</feature>
<evidence type="ECO:0000256" key="2">
    <source>
        <dbReference type="ARBA" id="ARBA00004936"/>
    </source>
</evidence>
<feature type="transmembrane region" description="Helical" evidence="11">
    <location>
        <begin position="54"/>
        <end position="73"/>
    </location>
</feature>
<sequence>MLSLLLALKILLFMNITRVKHNRALVFLISLLVILFCYSFIYLRNNRNKYRLGFLFYTIVSLIMFVDVVYYSYFNTLPSIKMLKQVGQVPAVGDSVKTLLSFRNILFLLDLPLVYFYSRRKRNSRRFNRYISWGIPGGIALVLILLLTILSKIGLFGPVTNQELFTYHAKDIKKTIMKEDITNIETLTITDIAELKKRSEFVEGKYTGLGKGKNLIVIQVESLQNFVIDHFHEGQEVTPNLNRLIREEGSLYFNNYYQQLGRGNTSDAEFVTHNSLYPSMEEPTYTQYVDNTFYGLPWILRDNGYIAWAFHGYKKDFWNRDKAYLNQGFQRFVSEEDYDLTETIGFGLTDVEFFKQSMGYLKELDGLDDKPFYAFMITLTSHNPFKMPEKYKYLNIKAEYEDTLLGNYLQAIHYTDKAIGQFIEDLKREGLYDNSILVIYGDHFAINSLNKDDQKLMTDYLGYPYDLDEMLKIPLIIHIPSLEANETITRIGSALDFLPTMLNIMGYKNEKGLMFGVDLINYEGENFVAPQTYALKGSIITDEILLEMSRDGIFENSRVYNIKTRELLNPLDFIEKHKMVIEEINKSEYILKADFFAQ</sequence>
<evidence type="ECO:0000256" key="11">
    <source>
        <dbReference type="SAM" id="Phobius"/>
    </source>
</evidence>
<keyword evidence="13" id="KW-0808">Transferase</keyword>
<organism evidence="13 14">
    <name type="scientific">Tepidimicrobium xylanilyticum</name>
    <dbReference type="NCBI Taxonomy" id="1123352"/>
    <lineage>
        <taxon>Bacteria</taxon>
        <taxon>Bacillati</taxon>
        <taxon>Bacillota</taxon>
        <taxon>Tissierellia</taxon>
        <taxon>Tissierellales</taxon>
        <taxon>Tepidimicrobiaceae</taxon>
        <taxon>Tepidimicrobium</taxon>
    </lineage>
</organism>
<comment type="pathway">
    <text evidence="2">Cell wall biogenesis; lipoteichoic acid biosynthesis.</text>
</comment>
<feature type="transmembrane region" description="Helical" evidence="11">
    <location>
        <begin position="130"/>
        <end position="150"/>
    </location>
</feature>
<keyword evidence="4" id="KW-1003">Cell membrane</keyword>
<dbReference type="InterPro" id="IPR050448">
    <property type="entry name" value="OpgB/LTA_synthase_biosynth"/>
</dbReference>
<keyword evidence="9" id="KW-0464">Manganese</keyword>
<dbReference type="InterPro" id="IPR012160">
    <property type="entry name" value="LtaS-like"/>
</dbReference>
<dbReference type="EMBL" id="FNNG01000004">
    <property type="protein sequence ID" value="SDW77451.1"/>
    <property type="molecule type" value="Genomic_DNA"/>
</dbReference>
<evidence type="ECO:0000256" key="10">
    <source>
        <dbReference type="PIRSR" id="PIRSR005091-3"/>
    </source>
</evidence>
<reference evidence="13 14" key="1">
    <citation type="submission" date="2016-10" db="EMBL/GenBank/DDBJ databases">
        <authorList>
            <person name="de Groot N.N."/>
        </authorList>
    </citation>
    <scope>NUCLEOTIDE SEQUENCE [LARGE SCALE GENOMIC DNA]</scope>
    <source>
        <strain evidence="13 14">DSM 23310</strain>
    </source>
</reference>
<name>A0A1H2WA61_9FIRM</name>
<gene>
    <name evidence="13" type="ORF">SAMN05660923_01203</name>
</gene>
<feature type="transmembrane region" description="Helical" evidence="11">
    <location>
        <begin position="100"/>
        <end position="118"/>
    </location>
</feature>
<accession>A0A1H2WA61</accession>
<feature type="binding site" evidence="10">
    <location>
        <position position="442"/>
    </location>
    <ligand>
        <name>Mn(2+)</name>
        <dbReference type="ChEBI" id="CHEBI:29035"/>
    </ligand>
</feature>
<keyword evidence="14" id="KW-1185">Reference proteome</keyword>
<evidence type="ECO:0000259" key="12">
    <source>
        <dbReference type="Pfam" id="PF00884"/>
    </source>
</evidence>
<dbReference type="GO" id="GO:0005886">
    <property type="term" value="C:plasma membrane"/>
    <property type="evidence" value="ECO:0007669"/>
    <property type="project" value="UniProtKB-SubCell"/>
</dbReference>
<dbReference type="AlphaFoldDB" id="A0A1H2WA61"/>
<proteinExistence type="inferred from homology"/>
<dbReference type="InterPro" id="IPR000917">
    <property type="entry name" value="Sulfatase_N"/>
</dbReference>
<dbReference type="PANTHER" id="PTHR47371">
    <property type="entry name" value="LIPOTEICHOIC ACID SYNTHASE"/>
    <property type="match status" value="1"/>
</dbReference>
<feature type="binding site" evidence="10">
    <location>
        <position position="221"/>
    </location>
    <ligand>
        <name>Mn(2+)</name>
        <dbReference type="ChEBI" id="CHEBI:29035"/>
    </ligand>
</feature>
<keyword evidence="7 11" id="KW-0472">Membrane</keyword>
<dbReference type="PIRSF" id="PIRSF005091">
    <property type="entry name" value="Mmb_sulf_HI1246"/>
    <property type="match status" value="1"/>
</dbReference>
<dbReference type="PANTHER" id="PTHR47371:SF3">
    <property type="entry name" value="PHOSPHOGLYCEROL TRANSFERASE I"/>
    <property type="match status" value="1"/>
</dbReference>
<dbReference type="GO" id="GO:0016740">
    <property type="term" value="F:transferase activity"/>
    <property type="evidence" value="ECO:0007669"/>
    <property type="project" value="UniProtKB-KW"/>
</dbReference>
<dbReference type="RefSeq" id="WP_093751811.1">
    <property type="nucleotide sequence ID" value="NZ_FNNG01000004.1"/>
</dbReference>
<evidence type="ECO:0000256" key="5">
    <source>
        <dbReference type="ARBA" id="ARBA00022692"/>
    </source>
</evidence>
<keyword evidence="9" id="KW-0479">Metal-binding</keyword>
<dbReference type="Gene3D" id="3.40.720.10">
    <property type="entry name" value="Alkaline Phosphatase, subunit A"/>
    <property type="match status" value="1"/>
</dbReference>
<evidence type="ECO:0000256" key="1">
    <source>
        <dbReference type="ARBA" id="ARBA00004651"/>
    </source>
</evidence>
<feature type="binding site" evidence="9">
    <location>
        <position position="382"/>
    </location>
    <ligand>
        <name>substrate</name>
    </ligand>
</feature>
<dbReference type="OrthoDB" id="5901192at2"/>
<evidence type="ECO:0000256" key="4">
    <source>
        <dbReference type="ARBA" id="ARBA00022475"/>
    </source>
</evidence>
<feature type="binding site" evidence="10">
    <location>
        <position position="443"/>
    </location>
    <ligand>
        <name>Mn(2+)</name>
        <dbReference type="ChEBI" id="CHEBI:29035"/>
    </ligand>
</feature>
<evidence type="ECO:0000256" key="6">
    <source>
        <dbReference type="ARBA" id="ARBA00022989"/>
    </source>
</evidence>
<evidence type="ECO:0000256" key="7">
    <source>
        <dbReference type="ARBA" id="ARBA00023136"/>
    </source>
</evidence>
<keyword evidence="6 11" id="KW-1133">Transmembrane helix</keyword>
<dbReference type="Gene3D" id="3.30.1120.170">
    <property type="match status" value="1"/>
</dbReference>
<protein>
    <submittedName>
        <fullName evidence="13">Phosphoglycerol transferase MdoB</fullName>
    </submittedName>
</protein>
<dbReference type="InterPro" id="IPR017850">
    <property type="entry name" value="Alkaline_phosphatase_core_sf"/>
</dbReference>
<evidence type="ECO:0000313" key="14">
    <source>
        <dbReference type="Proteomes" id="UP000198828"/>
    </source>
</evidence>
<dbReference type="Pfam" id="PF00884">
    <property type="entry name" value="Sulfatase"/>
    <property type="match status" value="1"/>
</dbReference>
<evidence type="ECO:0000256" key="8">
    <source>
        <dbReference type="PIRSR" id="PIRSR005091-1"/>
    </source>
</evidence>
<evidence type="ECO:0000256" key="3">
    <source>
        <dbReference type="ARBA" id="ARBA00009983"/>
    </source>
</evidence>
<comment type="subcellular location">
    <subcellularLocation>
        <location evidence="1">Cell membrane</location>
        <topology evidence="1">Multi-pass membrane protein</topology>
    </subcellularLocation>
</comment>
<evidence type="ECO:0000313" key="13">
    <source>
        <dbReference type="EMBL" id="SDW77451.1"/>
    </source>
</evidence>
<comment type="similarity">
    <text evidence="3">Belongs to the LTA synthase family.</text>
</comment>